<dbReference type="Proteomes" id="UP001549366">
    <property type="component" value="Unassembled WGS sequence"/>
</dbReference>
<comment type="caution">
    <text evidence="1">The sequence shown here is derived from an EMBL/GenBank/DDBJ whole genome shotgun (WGS) entry which is preliminary data.</text>
</comment>
<sequence length="189" mass="21377">MSIITINNGELSLKIQDSVTKIPFGVEDLDEMLCFAETFINKQPPVGQKSESDHYLSALKSDIKKSQHQIDTEFFCECLSSISSEMNQFLPPGYDLFENERLCMEFLQNSSRNLKSGEVGDLYILSCEKNDDQSSNMIMVLNPPFKELMLSLYHGDPELTEEEKISNVISTAICNMARKVLDENGESIE</sequence>
<reference evidence="1 2" key="1">
    <citation type="submission" date="2024-06" db="EMBL/GenBank/DDBJ databases">
        <title>Genomic Encyclopedia of Type Strains, Phase V (KMG-V): Genome sequencing to study the core and pangenomes of soil and plant-associated prokaryotes.</title>
        <authorList>
            <person name="Whitman W."/>
        </authorList>
    </citation>
    <scope>NUCLEOTIDE SEQUENCE [LARGE SCALE GENOMIC DNA]</scope>
    <source>
        <strain evidence="1 2">NE40</strain>
    </source>
</reference>
<organism evidence="1 2">
    <name type="scientific">Endozoicomonas lisbonensis</name>
    <dbReference type="NCBI Taxonomy" id="3120522"/>
    <lineage>
        <taxon>Bacteria</taxon>
        <taxon>Pseudomonadati</taxon>
        <taxon>Pseudomonadota</taxon>
        <taxon>Gammaproteobacteria</taxon>
        <taxon>Oceanospirillales</taxon>
        <taxon>Endozoicomonadaceae</taxon>
        <taxon>Endozoicomonas</taxon>
    </lineage>
</organism>
<evidence type="ECO:0000313" key="1">
    <source>
        <dbReference type="EMBL" id="MET4755727.1"/>
    </source>
</evidence>
<gene>
    <name evidence="1" type="ORF">V5J35_000919</name>
</gene>
<keyword evidence="2" id="KW-1185">Reference proteome</keyword>
<dbReference type="RefSeq" id="WP_354010115.1">
    <property type="nucleotide sequence ID" value="NZ_JBEWTA010000001.1"/>
</dbReference>
<dbReference type="EMBL" id="JBEWTB010000002">
    <property type="protein sequence ID" value="MET4755727.1"/>
    <property type="molecule type" value="Genomic_DNA"/>
</dbReference>
<proteinExistence type="predicted"/>
<evidence type="ECO:0000313" key="2">
    <source>
        <dbReference type="Proteomes" id="UP001549366"/>
    </source>
</evidence>
<name>A0ABV2SD94_9GAMM</name>
<protein>
    <submittedName>
        <fullName evidence="1">Uncharacterized protein</fullName>
    </submittedName>
</protein>
<accession>A0ABV2SD94</accession>